<evidence type="ECO:0000256" key="1">
    <source>
        <dbReference type="SAM" id="Phobius"/>
    </source>
</evidence>
<evidence type="ECO:0000313" key="4">
    <source>
        <dbReference type="Proteomes" id="UP000260773"/>
    </source>
</evidence>
<feature type="domain" description="Peptidase S9 prolyl oligopeptidase catalytic" evidence="2">
    <location>
        <begin position="136"/>
        <end position="331"/>
    </location>
</feature>
<keyword evidence="1" id="KW-0472">Membrane</keyword>
<evidence type="ECO:0000313" key="3">
    <source>
        <dbReference type="EMBL" id="RGB78590.1"/>
    </source>
</evidence>
<organism evidence="3 4">
    <name type="scientific">Coprococcus catus</name>
    <dbReference type="NCBI Taxonomy" id="116085"/>
    <lineage>
        <taxon>Bacteria</taxon>
        <taxon>Bacillati</taxon>
        <taxon>Bacillota</taxon>
        <taxon>Clostridia</taxon>
        <taxon>Lachnospirales</taxon>
        <taxon>Lachnospiraceae</taxon>
        <taxon>Coprococcus</taxon>
    </lineage>
</organism>
<dbReference type="Proteomes" id="UP000260773">
    <property type="component" value="Unassembled WGS sequence"/>
</dbReference>
<dbReference type="InterPro" id="IPR052920">
    <property type="entry name" value="DNA-binding_regulatory"/>
</dbReference>
<feature type="transmembrane region" description="Helical" evidence="1">
    <location>
        <begin position="20"/>
        <end position="38"/>
    </location>
</feature>
<protein>
    <submittedName>
        <fullName evidence="3">Alpha/beta hydrolase</fullName>
    </submittedName>
</protein>
<sequence length="338" mass="37554">MKGRKIKKECNLRQIGNMALIVGVFAIFLVGICFVRFSKAYVNAFIGNYTGIEEVLATMKGGAATDAAKRELLACQNDYDAWKEQHQGERVTLQTEDNIRLSGLLYDQGGKETVVYLHNIGSAAGEDFYYAPWYWEKGYNILMPDNRAHGESEGNCVSYGVYETEDVNQWLQLICEKYGDDSQIIVHGDTLGAAAALMASANYPEQVAFTVAESPVANLYDAAAYMMKNQFSSIPFFLWIGDWYCNKAYGFHLKDVDMCDAVQQSDTPLLILSGLEDTVVDPENAVAIQAASGADCQIFGIEDGTHGLLYAKHSDEIKQSIDRFIGEYINNQQQLVVK</sequence>
<dbReference type="PANTHER" id="PTHR43358:SF4">
    <property type="entry name" value="ALPHA_BETA HYDROLASE FOLD-1 DOMAIN-CONTAINING PROTEIN"/>
    <property type="match status" value="1"/>
</dbReference>
<keyword evidence="3" id="KW-0378">Hydrolase</keyword>
<reference evidence="3 4" key="1">
    <citation type="submission" date="2018-08" db="EMBL/GenBank/DDBJ databases">
        <title>A genome reference for cultivated species of the human gut microbiota.</title>
        <authorList>
            <person name="Zou Y."/>
            <person name="Xue W."/>
            <person name="Luo G."/>
        </authorList>
    </citation>
    <scope>NUCLEOTIDE SEQUENCE [LARGE SCALE GENOMIC DNA]</scope>
    <source>
        <strain evidence="3 4">AF45-17</strain>
    </source>
</reference>
<dbReference type="GO" id="GO:0006508">
    <property type="term" value="P:proteolysis"/>
    <property type="evidence" value="ECO:0007669"/>
    <property type="project" value="InterPro"/>
</dbReference>
<dbReference type="GO" id="GO:0008236">
    <property type="term" value="F:serine-type peptidase activity"/>
    <property type="evidence" value="ECO:0007669"/>
    <property type="project" value="InterPro"/>
</dbReference>
<dbReference type="InterPro" id="IPR029058">
    <property type="entry name" value="AB_hydrolase_fold"/>
</dbReference>
<keyword evidence="1" id="KW-1133">Transmembrane helix</keyword>
<dbReference type="PANTHER" id="PTHR43358">
    <property type="entry name" value="ALPHA/BETA-HYDROLASE"/>
    <property type="match status" value="1"/>
</dbReference>
<dbReference type="InterPro" id="IPR001375">
    <property type="entry name" value="Peptidase_S9_cat"/>
</dbReference>
<accession>A0A3E2TLX7</accession>
<dbReference type="Gene3D" id="3.40.50.1820">
    <property type="entry name" value="alpha/beta hydrolase"/>
    <property type="match status" value="1"/>
</dbReference>
<comment type="caution">
    <text evidence="3">The sequence shown here is derived from an EMBL/GenBank/DDBJ whole genome shotgun (WGS) entry which is preliminary data.</text>
</comment>
<proteinExistence type="predicted"/>
<dbReference type="AlphaFoldDB" id="A0A3E2TLX7"/>
<dbReference type="EMBL" id="QVEP01000029">
    <property type="protein sequence ID" value="RGB78590.1"/>
    <property type="molecule type" value="Genomic_DNA"/>
</dbReference>
<dbReference type="Pfam" id="PF00326">
    <property type="entry name" value="Peptidase_S9"/>
    <property type="match status" value="1"/>
</dbReference>
<dbReference type="RefSeq" id="WP_015512824.1">
    <property type="nucleotide sequence ID" value="NZ_JAQDKA010000014.1"/>
</dbReference>
<keyword evidence="1" id="KW-0812">Transmembrane</keyword>
<dbReference type="SUPFAM" id="SSF53474">
    <property type="entry name" value="alpha/beta-Hydrolases"/>
    <property type="match status" value="1"/>
</dbReference>
<name>A0A3E2TLX7_9FIRM</name>
<evidence type="ECO:0000259" key="2">
    <source>
        <dbReference type="Pfam" id="PF00326"/>
    </source>
</evidence>
<gene>
    <name evidence="3" type="ORF">DW070_11430</name>
</gene>